<evidence type="ECO:0000256" key="6">
    <source>
        <dbReference type="ARBA" id="ARBA00022801"/>
    </source>
</evidence>
<comment type="caution">
    <text evidence="13">The sequence shown here is derived from an EMBL/GenBank/DDBJ whole genome shotgun (WGS) entry which is preliminary data.</text>
</comment>
<dbReference type="InterPro" id="IPR036286">
    <property type="entry name" value="LexA/Signal_pep-like_sf"/>
</dbReference>
<gene>
    <name evidence="13" type="ORF">QM012_008480</name>
</gene>
<evidence type="ECO:0000256" key="9">
    <source>
        <dbReference type="ARBA" id="ARBA00023136"/>
    </source>
</evidence>
<evidence type="ECO:0000256" key="7">
    <source>
        <dbReference type="ARBA" id="ARBA00022989"/>
    </source>
</evidence>
<proteinExistence type="inferred from homology"/>
<keyword evidence="7" id="KW-1133">Transmembrane helix</keyword>
<evidence type="ECO:0000256" key="8">
    <source>
        <dbReference type="ARBA" id="ARBA00023128"/>
    </source>
</evidence>
<dbReference type="Pfam" id="PF10502">
    <property type="entry name" value="Peptidase_S26"/>
    <property type="match status" value="1"/>
</dbReference>
<keyword evidence="4" id="KW-0812">Transmembrane</keyword>
<evidence type="ECO:0000313" key="13">
    <source>
        <dbReference type="EMBL" id="KAK6004618.1"/>
    </source>
</evidence>
<keyword evidence="9" id="KW-0472">Membrane</keyword>
<dbReference type="EC" id="3.4.21.-" evidence="11"/>
<dbReference type="PRINTS" id="PR00727">
    <property type="entry name" value="LEADERPTASE"/>
</dbReference>
<dbReference type="InterPro" id="IPR019533">
    <property type="entry name" value="Peptidase_S26"/>
</dbReference>
<accession>A0ABR0TJI7</accession>
<dbReference type="CDD" id="cd06530">
    <property type="entry name" value="S26_SPase_I"/>
    <property type="match status" value="1"/>
</dbReference>
<organism evidence="13 14">
    <name type="scientific">Aureobasidium pullulans</name>
    <name type="common">Black yeast</name>
    <name type="synonym">Pullularia pullulans</name>
    <dbReference type="NCBI Taxonomy" id="5580"/>
    <lineage>
        <taxon>Eukaryota</taxon>
        <taxon>Fungi</taxon>
        <taxon>Dikarya</taxon>
        <taxon>Ascomycota</taxon>
        <taxon>Pezizomycotina</taxon>
        <taxon>Dothideomycetes</taxon>
        <taxon>Dothideomycetidae</taxon>
        <taxon>Dothideales</taxon>
        <taxon>Saccotheciaceae</taxon>
        <taxon>Aureobasidium</taxon>
    </lineage>
</organism>
<comment type="subcellular location">
    <subcellularLocation>
        <location evidence="1">Mitochondrion inner membrane</location>
        <topology evidence="1">Single-pass membrane protein</topology>
    </subcellularLocation>
</comment>
<evidence type="ECO:0000313" key="14">
    <source>
        <dbReference type="Proteomes" id="UP001341245"/>
    </source>
</evidence>
<protein>
    <recommendedName>
        <fullName evidence="11">Mitochondrial inner membrane protease subunit</fullName>
        <ecNumber evidence="11">3.4.21.-</ecNumber>
    </recommendedName>
</protein>
<evidence type="ECO:0000259" key="12">
    <source>
        <dbReference type="Pfam" id="PF10502"/>
    </source>
</evidence>
<evidence type="ECO:0000256" key="4">
    <source>
        <dbReference type="ARBA" id="ARBA00022692"/>
    </source>
</evidence>
<evidence type="ECO:0000256" key="2">
    <source>
        <dbReference type="ARBA" id="ARBA00007066"/>
    </source>
</evidence>
<keyword evidence="8 11" id="KW-0496">Mitochondrion</keyword>
<dbReference type="InterPro" id="IPR019756">
    <property type="entry name" value="Pept_S26A_signal_pept_1_Ser-AS"/>
</dbReference>
<evidence type="ECO:0000256" key="1">
    <source>
        <dbReference type="ARBA" id="ARBA00004434"/>
    </source>
</evidence>
<name>A0ABR0TJI7_AURPU</name>
<evidence type="ECO:0000256" key="10">
    <source>
        <dbReference type="ARBA" id="ARBA00047037"/>
    </source>
</evidence>
<dbReference type="Gene3D" id="2.10.109.10">
    <property type="entry name" value="Umud Fragment, subunit A"/>
    <property type="match status" value="1"/>
</dbReference>
<dbReference type="EMBL" id="JASGXD010000007">
    <property type="protein sequence ID" value="KAK6004618.1"/>
    <property type="molecule type" value="Genomic_DNA"/>
</dbReference>
<dbReference type="PANTHER" id="PTHR46041">
    <property type="entry name" value="MITOCHONDRIAL INNER MEMBRANE PROTEASE SUBUNIT 2"/>
    <property type="match status" value="1"/>
</dbReference>
<dbReference type="Proteomes" id="UP001341245">
    <property type="component" value="Unassembled WGS sequence"/>
</dbReference>
<reference evidence="13 14" key="1">
    <citation type="submission" date="2023-11" db="EMBL/GenBank/DDBJ databases">
        <title>Draft genome sequence and annotation of the polyextremotolerant black yeast-like fungus Aureobasidium pullulans NRRL 62042.</title>
        <authorList>
            <person name="Dielentheis-Frenken M.R.E."/>
            <person name="Wibberg D."/>
            <person name="Blank L.M."/>
            <person name="Tiso T."/>
        </authorList>
    </citation>
    <scope>NUCLEOTIDE SEQUENCE [LARGE SCALE GENOMIC DNA]</scope>
    <source>
        <strain evidence="13 14">NRRL 62042</strain>
    </source>
</reference>
<evidence type="ECO:0000256" key="3">
    <source>
        <dbReference type="ARBA" id="ARBA00022670"/>
    </source>
</evidence>
<comment type="similarity">
    <text evidence="2">Belongs to the peptidase S26 family. IMP2 subfamily.</text>
</comment>
<keyword evidence="14" id="KW-1185">Reference proteome</keyword>
<keyword evidence="3 11" id="KW-0645">Protease</keyword>
<dbReference type="InterPro" id="IPR037730">
    <property type="entry name" value="IMP2"/>
</dbReference>
<evidence type="ECO:0000256" key="11">
    <source>
        <dbReference type="RuleBase" id="RU362041"/>
    </source>
</evidence>
<comment type="subunit">
    <text evidence="10">Component of the signal peptidase complex (SPC) composed of a catalytic subunit SEC11 and three accessory subunits SPC1, SPC2 and SPC3. The complex induces a local thinning of the ER membrane which is used to measure the length of the signal peptide (SP) h-region of protein substrates. This ensures the selectivity of the complex towards h-regions shorter than 18-20 amino acids. SPC associates with the translocon complex.</text>
</comment>
<dbReference type="PANTHER" id="PTHR46041:SF2">
    <property type="entry name" value="MITOCHONDRIAL INNER MEMBRANE PROTEASE SUBUNIT 2"/>
    <property type="match status" value="1"/>
</dbReference>
<dbReference type="SUPFAM" id="SSF51306">
    <property type="entry name" value="LexA/Signal peptidase"/>
    <property type="match status" value="1"/>
</dbReference>
<keyword evidence="5 11" id="KW-0999">Mitochondrion inner membrane</keyword>
<feature type="domain" description="Peptidase S26" evidence="12">
    <location>
        <begin position="14"/>
        <end position="176"/>
    </location>
</feature>
<dbReference type="NCBIfam" id="TIGR02227">
    <property type="entry name" value="sigpep_I_bact"/>
    <property type="match status" value="1"/>
</dbReference>
<evidence type="ECO:0000256" key="5">
    <source>
        <dbReference type="ARBA" id="ARBA00022792"/>
    </source>
</evidence>
<sequence>MNKFPRWVTIPAKGIFVGIATAITIQDHFLEPITVEGVSMAPTLSPTFNETGQKDVLLMKKWKPTKDLERGDVVMLNLPHKPDKLGIKRVVALEGDWVTLDYKRRPKDSIEGPTAAGQVWDAIGEQKEFGVGKRRWKVPLGHVWLEGDNVGMSRDSNTYGPVSKSLIAGKAIYCLWPWERFGEQHWTGYKIKTKVERATEVDVGQWENLY</sequence>
<dbReference type="PROSITE" id="PS00501">
    <property type="entry name" value="SPASE_I_1"/>
    <property type="match status" value="1"/>
</dbReference>
<dbReference type="InterPro" id="IPR000223">
    <property type="entry name" value="Pept_S26A_signal_pept_1"/>
</dbReference>
<keyword evidence="6 11" id="KW-0378">Hydrolase</keyword>